<evidence type="ECO:0000313" key="4">
    <source>
        <dbReference type="EMBL" id="AJY48261.1"/>
    </source>
</evidence>
<feature type="domain" description="N-acetyltransferase" evidence="3">
    <location>
        <begin position="1"/>
        <end position="139"/>
    </location>
</feature>
<evidence type="ECO:0000256" key="1">
    <source>
        <dbReference type="ARBA" id="ARBA00022679"/>
    </source>
</evidence>
<sequence length="139" mass="15253">MPLEISVTATPADADVAVIDQNLTTFNEAEVGPQQRMLLTVLVRDGNGAVAAGINGMTSWGWLYVQRLWVGESLRGQGVAARMLAAAEAEALKRGCHSAYIDTFNPVALKTYQRHGFVEYGRLKDFVAGRDRIFLQKKL</sequence>
<dbReference type="InterPro" id="IPR000182">
    <property type="entry name" value="GNAT_dom"/>
</dbReference>
<dbReference type="PATRIC" id="fig|1486262.3.peg.3180"/>
<evidence type="ECO:0000313" key="5">
    <source>
        <dbReference type="Proteomes" id="UP000032611"/>
    </source>
</evidence>
<keyword evidence="5" id="KW-1185">Reference proteome</keyword>
<dbReference type="OrthoDB" id="9787920at2"/>
<dbReference type="PROSITE" id="PS51186">
    <property type="entry name" value="GNAT"/>
    <property type="match status" value="1"/>
</dbReference>
<dbReference type="InterPro" id="IPR016181">
    <property type="entry name" value="Acyl_CoA_acyltransferase"/>
</dbReference>
<gene>
    <name evidence="4" type="ORF">TM49_15390</name>
</gene>
<dbReference type="KEGG" id="mey:TM49_15390"/>
<dbReference type="EMBL" id="CP010803">
    <property type="protein sequence ID" value="AJY48261.1"/>
    <property type="molecule type" value="Genomic_DNA"/>
</dbReference>
<keyword evidence="1 4" id="KW-0808">Transferase</keyword>
<dbReference type="GO" id="GO:0016747">
    <property type="term" value="F:acyltransferase activity, transferring groups other than amino-acyl groups"/>
    <property type="evidence" value="ECO:0007669"/>
    <property type="project" value="InterPro"/>
</dbReference>
<keyword evidence="2" id="KW-0012">Acyltransferase</keyword>
<protein>
    <submittedName>
        <fullName evidence="4">Acetyltransferase</fullName>
    </submittedName>
</protein>
<dbReference type="Gene3D" id="3.40.630.30">
    <property type="match status" value="1"/>
</dbReference>
<proteinExistence type="predicted"/>
<dbReference type="PANTHER" id="PTHR43420">
    <property type="entry name" value="ACETYLTRANSFERASE"/>
    <property type="match status" value="1"/>
</dbReference>
<dbReference type="SUPFAM" id="SSF55729">
    <property type="entry name" value="Acyl-CoA N-acyltransferases (Nat)"/>
    <property type="match status" value="1"/>
</dbReference>
<dbReference type="Proteomes" id="UP000032611">
    <property type="component" value="Chromosome"/>
</dbReference>
<accession>A0A0D5LW51</accession>
<reference evidence="4 5" key="1">
    <citation type="journal article" date="2015" name="Genome Announc.">
        <title>Complete genome sequence of Martelella endophytica YC6887, which has antifungal activity associated with a halophyte.</title>
        <authorList>
            <person name="Khan A."/>
            <person name="Khan H."/>
            <person name="Chung E.J."/>
            <person name="Hossain M.T."/>
            <person name="Chung Y.R."/>
        </authorList>
    </citation>
    <scope>NUCLEOTIDE SEQUENCE [LARGE SCALE GENOMIC DNA]</scope>
    <source>
        <strain evidence="4">YC6887</strain>
    </source>
</reference>
<organism evidence="4 5">
    <name type="scientific">Martelella endophytica</name>
    <dbReference type="NCBI Taxonomy" id="1486262"/>
    <lineage>
        <taxon>Bacteria</taxon>
        <taxon>Pseudomonadati</taxon>
        <taxon>Pseudomonadota</taxon>
        <taxon>Alphaproteobacteria</taxon>
        <taxon>Hyphomicrobiales</taxon>
        <taxon>Aurantimonadaceae</taxon>
        <taxon>Martelella</taxon>
    </lineage>
</organism>
<evidence type="ECO:0000256" key="2">
    <source>
        <dbReference type="ARBA" id="ARBA00023315"/>
    </source>
</evidence>
<evidence type="ECO:0000259" key="3">
    <source>
        <dbReference type="PROSITE" id="PS51186"/>
    </source>
</evidence>
<dbReference type="STRING" id="1486262.TM49_15390"/>
<dbReference type="AlphaFoldDB" id="A0A0D5LW51"/>
<dbReference type="Pfam" id="PF00583">
    <property type="entry name" value="Acetyltransf_1"/>
    <property type="match status" value="1"/>
</dbReference>
<dbReference type="InterPro" id="IPR050680">
    <property type="entry name" value="YpeA/RimI_acetyltransf"/>
</dbReference>
<name>A0A0D5LW51_MAREN</name>
<dbReference type="HOGENOM" id="CLU_115862_2_0_5"/>